<keyword evidence="3" id="KW-1185">Reference proteome</keyword>
<proteinExistence type="predicted"/>
<evidence type="ECO:0000313" key="2">
    <source>
        <dbReference type="EMBL" id="GEN77842.1"/>
    </source>
</evidence>
<protein>
    <submittedName>
        <fullName evidence="2">Uncharacterized protein</fullName>
    </submittedName>
</protein>
<keyword evidence="1" id="KW-0732">Signal</keyword>
<evidence type="ECO:0000256" key="1">
    <source>
        <dbReference type="SAM" id="SignalP"/>
    </source>
</evidence>
<sequence length="215" mass="23589">MKNILSILAFICTSLMLTAQINGVGIGTNTPTHTLEVNGNTKLSGNLYFENPGDYTGNSAGSYFLVRDNSDNVIKRYVPATSAFSAINSTVYFITNISTSGVTNFDTGIPASRYYVVIGGFIIRGQNNDSNINITRPNNLGDYIPQYSTRAFVENGTWRIKFTPNNSRVFDRVPEIRLSISAYRRDMLTTINNQISYDMNAVTTGNASVPAPVLP</sequence>
<dbReference type="RefSeq" id="WP_146943988.1">
    <property type="nucleotide sequence ID" value="NZ_BJYJ01000034.1"/>
</dbReference>
<evidence type="ECO:0000313" key="3">
    <source>
        <dbReference type="Proteomes" id="UP000321863"/>
    </source>
</evidence>
<name>A0A511YRL8_9FLAO</name>
<feature type="signal peptide" evidence="1">
    <location>
        <begin position="1"/>
        <end position="19"/>
    </location>
</feature>
<dbReference type="EMBL" id="BJYJ01000034">
    <property type="protein sequence ID" value="GEN77842.1"/>
    <property type="molecule type" value="Genomic_DNA"/>
</dbReference>
<feature type="chain" id="PRO_5021969853" evidence="1">
    <location>
        <begin position="20"/>
        <end position="215"/>
    </location>
</feature>
<gene>
    <name evidence="2" type="ORF">CHA01nite_35820</name>
</gene>
<dbReference type="OrthoDB" id="1244544at2"/>
<dbReference type="Proteomes" id="UP000321863">
    <property type="component" value="Unassembled WGS sequence"/>
</dbReference>
<accession>A0A511YRL8</accession>
<dbReference type="AlphaFoldDB" id="A0A511YRL8"/>
<reference evidence="2 3" key="1">
    <citation type="submission" date="2019-07" db="EMBL/GenBank/DDBJ databases">
        <title>Whole genome shotgun sequence of Chryseobacterium hagamense NBRC 105253.</title>
        <authorList>
            <person name="Hosoyama A."/>
            <person name="Uohara A."/>
            <person name="Ohji S."/>
            <person name="Ichikawa N."/>
        </authorList>
    </citation>
    <scope>NUCLEOTIDE SEQUENCE [LARGE SCALE GENOMIC DNA]</scope>
    <source>
        <strain evidence="2 3">NBRC 105253</strain>
    </source>
</reference>
<organism evidence="2 3">
    <name type="scientific">Chryseobacterium hagamense</name>
    <dbReference type="NCBI Taxonomy" id="395935"/>
    <lineage>
        <taxon>Bacteria</taxon>
        <taxon>Pseudomonadati</taxon>
        <taxon>Bacteroidota</taxon>
        <taxon>Flavobacteriia</taxon>
        <taxon>Flavobacteriales</taxon>
        <taxon>Weeksellaceae</taxon>
        <taxon>Chryseobacterium group</taxon>
        <taxon>Chryseobacterium</taxon>
    </lineage>
</organism>
<comment type="caution">
    <text evidence="2">The sequence shown here is derived from an EMBL/GenBank/DDBJ whole genome shotgun (WGS) entry which is preliminary data.</text>
</comment>